<keyword evidence="1" id="KW-0812">Transmembrane</keyword>
<protein>
    <submittedName>
        <fullName evidence="2">Uncharacterized protein</fullName>
    </submittedName>
</protein>
<name>A0AAN6Y5B4_9PEZI</name>
<comment type="caution">
    <text evidence="2">The sequence shown here is derived from an EMBL/GenBank/DDBJ whole genome shotgun (WGS) entry which is preliminary data.</text>
</comment>
<dbReference type="EMBL" id="MU858118">
    <property type="protein sequence ID" value="KAK4212929.1"/>
    <property type="molecule type" value="Genomic_DNA"/>
</dbReference>
<evidence type="ECO:0000313" key="3">
    <source>
        <dbReference type="Proteomes" id="UP001301769"/>
    </source>
</evidence>
<reference evidence="2" key="1">
    <citation type="journal article" date="2023" name="Mol. Phylogenet. Evol.">
        <title>Genome-scale phylogeny and comparative genomics of the fungal order Sordariales.</title>
        <authorList>
            <person name="Hensen N."/>
            <person name="Bonometti L."/>
            <person name="Westerberg I."/>
            <person name="Brannstrom I.O."/>
            <person name="Guillou S."/>
            <person name="Cros-Aarteil S."/>
            <person name="Calhoun S."/>
            <person name="Haridas S."/>
            <person name="Kuo A."/>
            <person name="Mondo S."/>
            <person name="Pangilinan J."/>
            <person name="Riley R."/>
            <person name="LaButti K."/>
            <person name="Andreopoulos B."/>
            <person name="Lipzen A."/>
            <person name="Chen C."/>
            <person name="Yan M."/>
            <person name="Daum C."/>
            <person name="Ng V."/>
            <person name="Clum A."/>
            <person name="Steindorff A."/>
            <person name="Ohm R.A."/>
            <person name="Martin F."/>
            <person name="Silar P."/>
            <person name="Natvig D.O."/>
            <person name="Lalanne C."/>
            <person name="Gautier V."/>
            <person name="Ament-Velasquez S.L."/>
            <person name="Kruys A."/>
            <person name="Hutchinson M.I."/>
            <person name="Powell A.J."/>
            <person name="Barry K."/>
            <person name="Miller A.N."/>
            <person name="Grigoriev I.V."/>
            <person name="Debuchy R."/>
            <person name="Gladieux P."/>
            <person name="Hiltunen Thoren M."/>
            <person name="Johannesson H."/>
        </authorList>
    </citation>
    <scope>NUCLEOTIDE SEQUENCE</scope>
    <source>
        <strain evidence="2">PSN293</strain>
    </source>
</reference>
<dbReference type="AlphaFoldDB" id="A0AAN6Y5B4"/>
<evidence type="ECO:0000313" key="2">
    <source>
        <dbReference type="EMBL" id="KAK4212929.1"/>
    </source>
</evidence>
<feature type="transmembrane region" description="Helical" evidence="1">
    <location>
        <begin position="385"/>
        <end position="404"/>
    </location>
</feature>
<evidence type="ECO:0000256" key="1">
    <source>
        <dbReference type="SAM" id="Phobius"/>
    </source>
</evidence>
<gene>
    <name evidence="2" type="ORF">QBC37DRAFT_183759</name>
</gene>
<reference evidence="2" key="2">
    <citation type="submission" date="2023-05" db="EMBL/GenBank/DDBJ databases">
        <authorList>
            <consortium name="Lawrence Berkeley National Laboratory"/>
            <person name="Steindorff A."/>
            <person name="Hensen N."/>
            <person name="Bonometti L."/>
            <person name="Westerberg I."/>
            <person name="Brannstrom I.O."/>
            <person name="Guillou S."/>
            <person name="Cros-Aarteil S."/>
            <person name="Calhoun S."/>
            <person name="Haridas S."/>
            <person name="Kuo A."/>
            <person name="Mondo S."/>
            <person name="Pangilinan J."/>
            <person name="Riley R."/>
            <person name="Labutti K."/>
            <person name="Andreopoulos B."/>
            <person name="Lipzen A."/>
            <person name="Chen C."/>
            <person name="Yanf M."/>
            <person name="Daum C."/>
            <person name="Ng V."/>
            <person name="Clum A."/>
            <person name="Ohm R."/>
            <person name="Martin F."/>
            <person name="Silar P."/>
            <person name="Natvig D."/>
            <person name="Lalanne C."/>
            <person name="Gautier V."/>
            <person name="Ament-Velasquez S.L."/>
            <person name="Kruys A."/>
            <person name="Hutchinson M.I."/>
            <person name="Powell A.J."/>
            <person name="Barry K."/>
            <person name="Miller A.N."/>
            <person name="Grigoriev I.V."/>
            <person name="Debuchy R."/>
            <person name="Gladieux P."/>
            <person name="Thoren M.H."/>
            <person name="Johannesson H."/>
        </authorList>
    </citation>
    <scope>NUCLEOTIDE SEQUENCE</scope>
    <source>
        <strain evidence="2">PSN293</strain>
    </source>
</reference>
<feature type="transmembrane region" description="Helical" evidence="1">
    <location>
        <begin position="233"/>
        <end position="252"/>
    </location>
</feature>
<keyword evidence="3" id="KW-1185">Reference proteome</keyword>
<accession>A0AAN6Y5B4</accession>
<feature type="transmembrane region" description="Helical" evidence="1">
    <location>
        <begin position="187"/>
        <end position="208"/>
    </location>
</feature>
<proteinExistence type="predicted"/>
<keyword evidence="1" id="KW-0472">Membrane</keyword>
<sequence length="451" mass="52374">MLSYWLWREFMQSLSQASLYPWIYPWLSLRTTTFSHFPVVSIDLIKYLIAYSVTMEYHACTNCGYVDLISPIPSSKLPGPSSTISHFQQYSTPQETAGSCEKKQMTASEEEKNGLPATRVLPDMEPDNEEHTEANYDGALPPAHDKSTKRLELALANEILEILENGAAKVEINKLEGSTASTASRRVVVFTFHFIYNLLCLFVLHYYLPVHWTDKAYPLLPSLAHFRNGAIPFKAYTVSLYIVLDIWVIRLFSRLANKFRLFLFSHPRKILLSACCEDEKSRLSMIWEKRISPELWRSVAVSENRVLDLLWGNRLVLTEKFRFEMVETIVKYVADTRGRAICYLWAWETLLEHQGKLLKFTEERGPDEPEAAPSGDSKTSIWTRICWPCLFFMVLHGIFTAWSLPELERMEQFIEEPVKMDQLRIKEEMEQFKKALESIQAAWEKQEQRSI</sequence>
<organism evidence="2 3">
    <name type="scientific">Rhypophila decipiens</name>
    <dbReference type="NCBI Taxonomy" id="261697"/>
    <lineage>
        <taxon>Eukaryota</taxon>
        <taxon>Fungi</taxon>
        <taxon>Dikarya</taxon>
        <taxon>Ascomycota</taxon>
        <taxon>Pezizomycotina</taxon>
        <taxon>Sordariomycetes</taxon>
        <taxon>Sordariomycetidae</taxon>
        <taxon>Sordariales</taxon>
        <taxon>Naviculisporaceae</taxon>
        <taxon>Rhypophila</taxon>
    </lineage>
</organism>
<dbReference type="Proteomes" id="UP001301769">
    <property type="component" value="Unassembled WGS sequence"/>
</dbReference>
<keyword evidence="1" id="KW-1133">Transmembrane helix</keyword>